<dbReference type="Ensembl" id="ENSDNVT00000021929.1">
    <property type="protein sequence ID" value="ENSDNVP00000018211.1"/>
    <property type="gene ID" value="ENSDNVG00000012743.1"/>
</dbReference>
<organism evidence="1 2">
    <name type="scientific">Dromaius novaehollandiae</name>
    <name type="common">Emu</name>
    <dbReference type="NCBI Taxonomy" id="8790"/>
    <lineage>
        <taxon>Eukaryota</taxon>
        <taxon>Metazoa</taxon>
        <taxon>Chordata</taxon>
        <taxon>Craniata</taxon>
        <taxon>Vertebrata</taxon>
        <taxon>Euteleostomi</taxon>
        <taxon>Archelosauria</taxon>
        <taxon>Archosauria</taxon>
        <taxon>Dinosauria</taxon>
        <taxon>Saurischia</taxon>
        <taxon>Theropoda</taxon>
        <taxon>Coelurosauria</taxon>
        <taxon>Aves</taxon>
        <taxon>Palaeognathae</taxon>
        <taxon>Casuariiformes</taxon>
        <taxon>Dromaiidae</taxon>
        <taxon>Dromaius</taxon>
    </lineage>
</organism>
<keyword evidence="2" id="KW-1185">Reference proteome</keyword>
<proteinExistence type="predicted"/>
<accession>A0A8C4K2M7</accession>
<protein>
    <submittedName>
        <fullName evidence="1">Uncharacterized protein</fullName>
    </submittedName>
</protein>
<reference evidence="1" key="2">
    <citation type="submission" date="2025-09" db="UniProtKB">
        <authorList>
            <consortium name="Ensembl"/>
        </authorList>
    </citation>
    <scope>IDENTIFICATION</scope>
</reference>
<sequence length="75" mass="8269">MPQGSKGIKFSQEEVCFAYLKDALCLWSVLETHPSSSVLFHGKGPDTAVLQSSFGARVIDLLGTELCDHHKRHLT</sequence>
<name>A0A8C4K2M7_DRONO</name>
<reference evidence="1" key="1">
    <citation type="submission" date="2025-08" db="UniProtKB">
        <authorList>
            <consortium name="Ensembl"/>
        </authorList>
    </citation>
    <scope>IDENTIFICATION</scope>
</reference>
<evidence type="ECO:0000313" key="1">
    <source>
        <dbReference type="Ensembl" id="ENSDNVP00000018211.1"/>
    </source>
</evidence>
<dbReference type="Proteomes" id="UP000694423">
    <property type="component" value="Unplaced"/>
</dbReference>
<evidence type="ECO:0000313" key="2">
    <source>
        <dbReference type="Proteomes" id="UP000694423"/>
    </source>
</evidence>
<dbReference type="AlphaFoldDB" id="A0A8C4K2M7"/>